<dbReference type="Gene3D" id="2.60.40.1120">
    <property type="entry name" value="Carboxypeptidase-like, regulatory domain"/>
    <property type="match status" value="1"/>
</dbReference>
<dbReference type="InterPro" id="IPR008969">
    <property type="entry name" value="CarboxyPept-like_regulatory"/>
</dbReference>
<gene>
    <name evidence="6" type="ORF">RM539_13415</name>
</gene>
<dbReference type="Pfam" id="PF07715">
    <property type="entry name" value="Plug"/>
    <property type="match status" value="1"/>
</dbReference>
<evidence type="ECO:0000256" key="4">
    <source>
        <dbReference type="SAM" id="SignalP"/>
    </source>
</evidence>
<evidence type="ECO:0000256" key="2">
    <source>
        <dbReference type="PROSITE-ProRule" id="PRU01360"/>
    </source>
</evidence>
<dbReference type="RefSeq" id="WP_311503924.1">
    <property type="nucleotide sequence ID" value="NZ_JAVRHK010000010.1"/>
</dbReference>
<comment type="similarity">
    <text evidence="2">Belongs to the TonB-dependent receptor family.</text>
</comment>
<keyword evidence="2" id="KW-0812">Transmembrane</keyword>
<dbReference type="PANTHER" id="PTHR30069">
    <property type="entry name" value="TONB-DEPENDENT OUTER MEMBRANE RECEPTOR"/>
    <property type="match status" value="1"/>
</dbReference>
<evidence type="ECO:0000256" key="3">
    <source>
        <dbReference type="SAM" id="MobiDB-lite"/>
    </source>
</evidence>
<protein>
    <submittedName>
        <fullName evidence="6">SusC/RagA family TonB-linked outer membrane protein</fullName>
    </submittedName>
</protein>
<dbReference type="Proteomes" id="UP001262582">
    <property type="component" value="Unassembled WGS sequence"/>
</dbReference>
<comment type="caution">
    <text evidence="6">The sequence shown here is derived from an EMBL/GenBank/DDBJ whole genome shotgun (WGS) entry which is preliminary data.</text>
</comment>
<feature type="region of interest" description="Disordered" evidence="3">
    <location>
        <begin position="566"/>
        <end position="588"/>
    </location>
</feature>
<keyword evidence="7" id="KW-1185">Reference proteome</keyword>
<dbReference type="NCBIfam" id="TIGR04057">
    <property type="entry name" value="SusC_RagA_signa"/>
    <property type="match status" value="1"/>
</dbReference>
<dbReference type="EMBL" id="JAVRHK010000010">
    <property type="protein sequence ID" value="MDT0677580.1"/>
    <property type="molecule type" value="Genomic_DNA"/>
</dbReference>
<dbReference type="Pfam" id="PF13715">
    <property type="entry name" value="CarbopepD_reg_2"/>
    <property type="match status" value="1"/>
</dbReference>
<keyword evidence="2" id="KW-0998">Cell outer membrane</keyword>
<keyword evidence="2" id="KW-0472">Membrane</keyword>
<evidence type="ECO:0000259" key="5">
    <source>
        <dbReference type="Pfam" id="PF07715"/>
    </source>
</evidence>
<accession>A0ABU3D7S1</accession>
<organism evidence="6 7">
    <name type="scientific">Autumnicola musiva</name>
    <dbReference type="NCBI Taxonomy" id="3075589"/>
    <lineage>
        <taxon>Bacteria</taxon>
        <taxon>Pseudomonadati</taxon>
        <taxon>Bacteroidota</taxon>
        <taxon>Flavobacteriia</taxon>
        <taxon>Flavobacteriales</taxon>
        <taxon>Flavobacteriaceae</taxon>
        <taxon>Autumnicola</taxon>
    </lineage>
</organism>
<dbReference type="InterPro" id="IPR023996">
    <property type="entry name" value="TonB-dep_OMP_SusC/RagA"/>
</dbReference>
<dbReference type="Gene3D" id="2.170.130.10">
    <property type="entry name" value="TonB-dependent receptor, plug domain"/>
    <property type="match status" value="1"/>
</dbReference>
<dbReference type="NCBIfam" id="TIGR04056">
    <property type="entry name" value="OMP_RagA_SusC"/>
    <property type="match status" value="1"/>
</dbReference>
<dbReference type="SUPFAM" id="SSF49464">
    <property type="entry name" value="Carboxypeptidase regulatory domain-like"/>
    <property type="match status" value="1"/>
</dbReference>
<keyword evidence="2" id="KW-1134">Transmembrane beta strand</keyword>
<feature type="signal peptide" evidence="4">
    <location>
        <begin position="1"/>
        <end position="22"/>
    </location>
</feature>
<evidence type="ECO:0000256" key="1">
    <source>
        <dbReference type="ARBA" id="ARBA00022729"/>
    </source>
</evidence>
<reference evidence="6 7" key="1">
    <citation type="submission" date="2023-09" db="EMBL/GenBank/DDBJ databases">
        <authorList>
            <person name="Rey-Velasco X."/>
        </authorList>
    </citation>
    <scope>NUCLEOTIDE SEQUENCE [LARGE SCALE GENOMIC DNA]</scope>
    <source>
        <strain evidence="6 7">F117</strain>
    </source>
</reference>
<dbReference type="InterPro" id="IPR039426">
    <property type="entry name" value="TonB-dep_rcpt-like"/>
</dbReference>
<dbReference type="InterPro" id="IPR037066">
    <property type="entry name" value="Plug_dom_sf"/>
</dbReference>
<keyword evidence="1 4" id="KW-0732">Signal</keyword>
<sequence>MKKIKKVCTLLLAICLGITAYAQDLSDQRTITDDVVDNTGEPLPGVSVFVKGTNNGVVTDGDGNYSIRAFGTDVLVFSFIGMKTIEREIGSESNIDVTLEENQEQLSDVVVVGYGEQKREHLTGAVETVDIEEIEDLPVGNLATALRGKLPGVNISGGSTRPGLKPTLTIRNPISMSKDGGNNQPLYIIDGILQIDEQGRNDNTLFNQLDPSEIQSLSILKDAAAAVYGSRGANGAVVIKTKRGQAGPPQFSYSGSYGIADEQERTEMLSAAEYARFINELNGPYGNPDINREDSNSDNYFFSDDEIAYFENNSYDWLDQAWSSATTQRHTLNASGGAEGATYFGGASYYTQTGNLAEVDYDKWTFRAGTNVDIATGLKANLQVSGNFSNRSTTFNKVTGENAEDDYNNLLRAPRYIPPYINGLPVNIPDGGVGGDGYHYFAIQNLDNYAKNQDQTLTFNISAEYEVPFINGLAFRGTYGRNMGSGKLSQLGSVYNLYNFETSGENGHIYSPDAQVVGDPVEIENGNRIFYRNSDSFSEQYNFIGTYNNTFGRHTIGVLATIERGETEGSQQQVRREDPAPNSNGQFNSAFGPQEGFTWKYESGSLSYVGRLNYRYNDKYLFELLYRSDASTKFAPENYWGHFYSISGGWIISKENFFNSNVVDFLKIRFSHGKLGKDDTQMWAWRQRYTYQTGQGAVFGGDNLRSDGFKMERSPNRAAVWSDDYKNNAGIDMQFFDRRLDVNVDGFYNRGRNMLIERTGAVPFSIGGTVAAENFGEVDFWGGEFSIGWQDNIGNDFTYGIDVNSGWSTNKVLVGNFDETSALPWNASQGEPSEVGTWGYDYLGMFRNQADIDAYVSEYNIQQVFGVTAENLRPGMLYYRDVRGEHLGNGEFAEADGIINDNDRVELERPNTSFGLGSTIRLGYKNFSFNATLGMSWGGFDAIDARDIEITPEIDQSFQSVPRIWNDVYNPETNPDGTMPNPYYNDINGVPSEFWRVSSFRFTMPNLNVGYSVPEEIVQKFNLSALSVRFTALNPINFYNPFSYKSATGSWDGYPVLRTFSLGLNLRF</sequence>
<name>A0ABU3D7S1_9FLAO</name>
<dbReference type="SUPFAM" id="SSF56935">
    <property type="entry name" value="Porins"/>
    <property type="match status" value="1"/>
</dbReference>
<dbReference type="PROSITE" id="PS52016">
    <property type="entry name" value="TONB_DEPENDENT_REC_3"/>
    <property type="match status" value="1"/>
</dbReference>
<proteinExistence type="inferred from homology"/>
<evidence type="ECO:0000313" key="7">
    <source>
        <dbReference type="Proteomes" id="UP001262582"/>
    </source>
</evidence>
<feature type="chain" id="PRO_5045803979" evidence="4">
    <location>
        <begin position="23"/>
        <end position="1068"/>
    </location>
</feature>
<feature type="domain" description="TonB-dependent receptor plug" evidence="5">
    <location>
        <begin position="121"/>
        <end position="236"/>
    </location>
</feature>
<comment type="subcellular location">
    <subcellularLocation>
        <location evidence="2">Cell outer membrane</location>
        <topology evidence="2">Multi-pass membrane protein</topology>
    </subcellularLocation>
</comment>
<dbReference type="InterPro" id="IPR023997">
    <property type="entry name" value="TonB-dep_OMP_SusC/RagA_CS"/>
</dbReference>
<dbReference type="PANTHER" id="PTHR30069:SF29">
    <property type="entry name" value="HEMOGLOBIN AND HEMOGLOBIN-HAPTOGLOBIN-BINDING PROTEIN 1-RELATED"/>
    <property type="match status" value="1"/>
</dbReference>
<evidence type="ECO:0000313" key="6">
    <source>
        <dbReference type="EMBL" id="MDT0677580.1"/>
    </source>
</evidence>
<dbReference type="InterPro" id="IPR012910">
    <property type="entry name" value="Plug_dom"/>
</dbReference>
<keyword evidence="2" id="KW-0813">Transport</keyword>